<comment type="caution">
    <text evidence="3">The sequence shown here is derived from an EMBL/GenBank/DDBJ whole genome shotgun (WGS) entry which is preliminary data.</text>
</comment>
<comment type="similarity">
    <text evidence="2">Belongs to the RelE toxin family.</text>
</comment>
<evidence type="ECO:0000256" key="2">
    <source>
        <dbReference type="PIRNR" id="PIRNR029218"/>
    </source>
</evidence>
<gene>
    <name evidence="3" type="ORF">ASU31_26640</name>
</gene>
<sequence length="98" mass="11701">MVNYRISEPAQVDLEDIWLYTFKNWSKDQADRYYSLLLHECEYLSNHFEHGKIMDHILKGYRCSSVKSHLIFYKLGEDGAVEIIRILHQMTNIKSHLL</sequence>
<dbReference type="Pfam" id="PF05016">
    <property type="entry name" value="ParE_toxin"/>
    <property type="match status" value="1"/>
</dbReference>
<dbReference type="RefSeq" id="WP_057935269.1">
    <property type="nucleotide sequence ID" value="NZ_LMZQ01000068.1"/>
</dbReference>
<protein>
    <recommendedName>
        <fullName evidence="2">Toxin</fullName>
    </recommendedName>
</protein>
<dbReference type="InterPro" id="IPR007712">
    <property type="entry name" value="RelE/ParE_toxin"/>
</dbReference>
<reference evidence="3 4" key="1">
    <citation type="submission" date="2015-11" db="EMBL/GenBank/DDBJ databases">
        <title>Sequence of Pedobacter ginsenosidimutans.</title>
        <authorList>
            <person name="Carson E."/>
            <person name="Keyser V."/>
            <person name="Newman J."/>
            <person name="Miller J."/>
        </authorList>
    </citation>
    <scope>NUCLEOTIDE SEQUENCE [LARGE SCALE GENOMIC DNA]</scope>
    <source>
        <strain evidence="3 4">KACC 14530</strain>
    </source>
</reference>
<dbReference type="OrthoDB" id="7173315at2"/>
<dbReference type="Gene3D" id="3.30.2310.20">
    <property type="entry name" value="RelE-like"/>
    <property type="match status" value="1"/>
</dbReference>
<proteinExistence type="inferred from homology"/>
<evidence type="ECO:0000256" key="1">
    <source>
        <dbReference type="ARBA" id="ARBA00022649"/>
    </source>
</evidence>
<keyword evidence="1" id="KW-1277">Toxin-antitoxin system</keyword>
<dbReference type="Proteomes" id="UP000051950">
    <property type="component" value="Unassembled WGS sequence"/>
</dbReference>
<accession>A0A0T5VGQ5</accession>
<dbReference type="InterPro" id="IPR028344">
    <property type="entry name" value="ParE1/4"/>
</dbReference>
<dbReference type="PIRSF" id="PIRSF029218">
    <property type="entry name" value="ParE"/>
    <property type="match status" value="1"/>
</dbReference>
<keyword evidence="4" id="KW-1185">Reference proteome</keyword>
<dbReference type="STRING" id="687842.ASU31_26640"/>
<dbReference type="EMBL" id="LMZQ01000068">
    <property type="protein sequence ID" value="KRT13046.1"/>
    <property type="molecule type" value="Genomic_DNA"/>
</dbReference>
<dbReference type="AlphaFoldDB" id="A0A0T5VGQ5"/>
<evidence type="ECO:0000313" key="3">
    <source>
        <dbReference type="EMBL" id="KRT13046.1"/>
    </source>
</evidence>
<dbReference type="InterPro" id="IPR035093">
    <property type="entry name" value="RelE/ParE_toxin_dom_sf"/>
</dbReference>
<organism evidence="3 4">
    <name type="scientific">Pedobacter ginsenosidimutans</name>
    <dbReference type="NCBI Taxonomy" id="687842"/>
    <lineage>
        <taxon>Bacteria</taxon>
        <taxon>Pseudomonadati</taxon>
        <taxon>Bacteroidota</taxon>
        <taxon>Sphingobacteriia</taxon>
        <taxon>Sphingobacteriales</taxon>
        <taxon>Sphingobacteriaceae</taxon>
        <taxon>Pedobacter</taxon>
    </lineage>
</organism>
<evidence type="ECO:0000313" key="4">
    <source>
        <dbReference type="Proteomes" id="UP000051950"/>
    </source>
</evidence>
<name>A0A0T5VGQ5_9SPHI</name>